<dbReference type="EMBL" id="JAYMYR010000003">
    <property type="protein sequence ID" value="KAK7372345.1"/>
    <property type="molecule type" value="Genomic_DNA"/>
</dbReference>
<proteinExistence type="predicted"/>
<accession>A0AAN9NFK6</accession>
<protein>
    <submittedName>
        <fullName evidence="2">Uncharacterized protein</fullName>
    </submittedName>
</protein>
<dbReference type="Proteomes" id="UP001374584">
    <property type="component" value="Unassembled WGS sequence"/>
</dbReference>
<evidence type="ECO:0000313" key="2">
    <source>
        <dbReference type="EMBL" id="KAK7372345.1"/>
    </source>
</evidence>
<feature type="region of interest" description="Disordered" evidence="1">
    <location>
        <begin position="47"/>
        <end position="72"/>
    </location>
</feature>
<evidence type="ECO:0000256" key="1">
    <source>
        <dbReference type="SAM" id="MobiDB-lite"/>
    </source>
</evidence>
<comment type="caution">
    <text evidence="2">The sequence shown here is derived from an EMBL/GenBank/DDBJ whole genome shotgun (WGS) entry which is preliminary data.</text>
</comment>
<evidence type="ECO:0000313" key="3">
    <source>
        <dbReference type="Proteomes" id="UP001374584"/>
    </source>
</evidence>
<keyword evidence="3" id="KW-1185">Reference proteome</keyword>
<sequence length="72" mass="8173">MTESGFWAVLKRKRLDSFSAASCVKAQLLVRRWRIIVFMASEWSSATASTAHGSPNRNQRQKKASLQLKPHD</sequence>
<dbReference type="AlphaFoldDB" id="A0AAN9NFK6"/>
<reference evidence="2 3" key="1">
    <citation type="submission" date="2024-01" db="EMBL/GenBank/DDBJ databases">
        <title>The genomes of 5 underutilized Papilionoideae crops provide insights into root nodulation and disease resistanc.</title>
        <authorList>
            <person name="Jiang F."/>
        </authorList>
    </citation>
    <scope>NUCLEOTIDE SEQUENCE [LARGE SCALE GENOMIC DNA]</scope>
    <source>
        <strain evidence="2">JINMINGXINNONG_FW02</strain>
        <tissue evidence="2">Leaves</tissue>
    </source>
</reference>
<name>A0AAN9NFK6_PHACN</name>
<gene>
    <name evidence="2" type="ORF">VNO80_05723</name>
</gene>
<organism evidence="2 3">
    <name type="scientific">Phaseolus coccineus</name>
    <name type="common">Scarlet runner bean</name>
    <name type="synonym">Phaseolus multiflorus</name>
    <dbReference type="NCBI Taxonomy" id="3886"/>
    <lineage>
        <taxon>Eukaryota</taxon>
        <taxon>Viridiplantae</taxon>
        <taxon>Streptophyta</taxon>
        <taxon>Embryophyta</taxon>
        <taxon>Tracheophyta</taxon>
        <taxon>Spermatophyta</taxon>
        <taxon>Magnoliopsida</taxon>
        <taxon>eudicotyledons</taxon>
        <taxon>Gunneridae</taxon>
        <taxon>Pentapetalae</taxon>
        <taxon>rosids</taxon>
        <taxon>fabids</taxon>
        <taxon>Fabales</taxon>
        <taxon>Fabaceae</taxon>
        <taxon>Papilionoideae</taxon>
        <taxon>50 kb inversion clade</taxon>
        <taxon>NPAAA clade</taxon>
        <taxon>indigoferoid/millettioid clade</taxon>
        <taxon>Phaseoleae</taxon>
        <taxon>Phaseolus</taxon>
    </lineage>
</organism>